<comment type="caution">
    <text evidence="1">The sequence shown here is derived from an EMBL/GenBank/DDBJ whole genome shotgun (WGS) entry which is preliminary data.</text>
</comment>
<name>A0A917CBP9_9BACL</name>
<sequence length="55" mass="6014">MKWTTLKKYDKDSCMSKGQLAAIASNIGSRTSGGTRNEKFIHETDSLGTAPFSMD</sequence>
<reference evidence="1" key="1">
    <citation type="journal article" date="2014" name="Int. J. Syst. Evol. Microbiol.">
        <title>Complete genome sequence of Corynebacterium casei LMG S-19264T (=DSM 44701T), isolated from a smear-ripened cheese.</title>
        <authorList>
            <consortium name="US DOE Joint Genome Institute (JGI-PGF)"/>
            <person name="Walter F."/>
            <person name="Albersmeier A."/>
            <person name="Kalinowski J."/>
            <person name="Ruckert C."/>
        </authorList>
    </citation>
    <scope>NUCLEOTIDE SEQUENCE</scope>
    <source>
        <strain evidence="1">CGMCC 1.16134</strain>
    </source>
</reference>
<dbReference type="AlphaFoldDB" id="A0A917CBP9"/>
<evidence type="ECO:0000313" key="2">
    <source>
        <dbReference type="Proteomes" id="UP000637643"/>
    </source>
</evidence>
<keyword evidence="2" id="KW-1185">Reference proteome</keyword>
<dbReference type="Proteomes" id="UP000637643">
    <property type="component" value="Unassembled WGS sequence"/>
</dbReference>
<organism evidence="1 2">
    <name type="scientific">Paenibacillus albidus</name>
    <dbReference type="NCBI Taxonomy" id="2041023"/>
    <lineage>
        <taxon>Bacteria</taxon>
        <taxon>Bacillati</taxon>
        <taxon>Bacillota</taxon>
        <taxon>Bacilli</taxon>
        <taxon>Bacillales</taxon>
        <taxon>Paenibacillaceae</taxon>
        <taxon>Paenibacillus</taxon>
    </lineage>
</organism>
<proteinExistence type="predicted"/>
<protein>
    <submittedName>
        <fullName evidence="1">Uncharacterized protein</fullName>
    </submittedName>
</protein>
<reference evidence="1" key="2">
    <citation type="submission" date="2020-09" db="EMBL/GenBank/DDBJ databases">
        <authorList>
            <person name="Sun Q."/>
            <person name="Zhou Y."/>
        </authorList>
    </citation>
    <scope>NUCLEOTIDE SEQUENCE</scope>
    <source>
        <strain evidence="1">CGMCC 1.16134</strain>
    </source>
</reference>
<dbReference type="EMBL" id="BMKR01000010">
    <property type="protein sequence ID" value="GGF81960.1"/>
    <property type="molecule type" value="Genomic_DNA"/>
</dbReference>
<accession>A0A917CBP9</accession>
<gene>
    <name evidence="1" type="ORF">GCM10010912_28860</name>
</gene>
<evidence type="ECO:0000313" key="1">
    <source>
        <dbReference type="EMBL" id="GGF81960.1"/>
    </source>
</evidence>